<organism evidence="6 7">
    <name type="scientific">Desulforamulus reducens (strain ATCC BAA-1160 / DSM 100696 / MI-1)</name>
    <name type="common">Desulfotomaculum reducens</name>
    <dbReference type="NCBI Taxonomy" id="349161"/>
    <lineage>
        <taxon>Bacteria</taxon>
        <taxon>Bacillati</taxon>
        <taxon>Bacillota</taxon>
        <taxon>Clostridia</taxon>
        <taxon>Eubacteriales</taxon>
        <taxon>Peptococcaceae</taxon>
        <taxon>Desulforamulus</taxon>
    </lineage>
</organism>
<dbReference type="EMBL" id="CP000612">
    <property type="protein sequence ID" value="ABO50310.1"/>
    <property type="molecule type" value="Genomic_DNA"/>
</dbReference>
<evidence type="ECO:0000259" key="4">
    <source>
        <dbReference type="Pfam" id="PF02550"/>
    </source>
</evidence>
<keyword evidence="3" id="KW-0276">Fatty acid metabolism</keyword>
<comment type="similarity">
    <text evidence="1 3">Belongs to the acetyl-CoA hydrolase/transferase family.</text>
</comment>
<feature type="binding site" evidence="3">
    <location>
        <begin position="219"/>
        <end position="223"/>
    </location>
    <ligand>
        <name>CoA</name>
        <dbReference type="ChEBI" id="CHEBI:57287"/>
    </ligand>
</feature>
<keyword evidence="3" id="KW-0963">Cytoplasm</keyword>
<dbReference type="GO" id="GO:0006084">
    <property type="term" value="P:acetyl-CoA metabolic process"/>
    <property type="evidence" value="ECO:0007669"/>
    <property type="project" value="UniProtKB-UniRule"/>
</dbReference>
<dbReference type="Pfam" id="PF13336">
    <property type="entry name" value="AcetylCoA_hyd_C"/>
    <property type="match status" value="1"/>
</dbReference>
<dbReference type="GO" id="GO:0019605">
    <property type="term" value="P:butyrate metabolic process"/>
    <property type="evidence" value="ECO:0007669"/>
    <property type="project" value="UniProtKB-UniRule"/>
</dbReference>
<evidence type="ECO:0000256" key="2">
    <source>
        <dbReference type="ARBA" id="ARBA00022679"/>
    </source>
</evidence>
<feature type="domain" description="Acetyl-CoA hydrolase/transferase C-terminal" evidence="5">
    <location>
        <begin position="278"/>
        <end position="434"/>
    </location>
</feature>
<dbReference type="InterPro" id="IPR037171">
    <property type="entry name" value="NagB/RpiA_transferase-like"/>
</dbReference>
<dbReference type="KEGG" id="drm:Dred_1785"/>
<dbReference type="Proteomes" id="UP000001556">
    <property type="component" value="Chromosome"/>
</dbReference>
<comment type="function">
    <text evidence="3">Coenzyme A-transferase that converts butyrate to butyryl-CoA.</text>
</comment>
<dbReference type="InterPro" id="IPR026888">
    <property type="entry name" value="AcetylCoA_hyd_C"/>
</dbReference>
<dbReference type="OrthoDB" id="9801795at2"/>
<sequence>MSSYADEYKRKLVSADEAVKVIKSGDWIDYGQFAGQVISLDKALAARKEELKDVKVRAMMRVSGMPEIIKADPEAESFSFMSWHCSGIDRKLCDQNLCHYLPMTFRELPVMYERDCHVDVGMTQVSPMDEHGYFYFGLQNSATKRMLDKAKVVIVEVNKNQPKVFGGNEECIHISEVDYIVEHDSPMPLIPSAPISELDKKIASYIVPLIEDGSTIQLGVGGMPNAVGNAIAQSDLKDLGIHTEMFVDAMVDMVEAGRVTGKKKNIDKGKIVFTFGLGSQKLYDFVHANPMIATYPVDYCNYPNYIAMNDKVIAINNIIEMDLFGQACSESAGPRHISGTGGQLDFGEGAYFSKDGKAFLCFSSTFTKKDGTLMSRIRPMLTEGAVVTTHRAVTNYVVTEYGIVNLKGRSTWEKAEALISVAHPDFRDQLIKEAQKMNIWRKSNKK</sequence>
<accession>A4J5F7</accession>
<dbReference type="GO" id="GO:0008775">
    <property type="term" value="F:acetate CoA-transferase activity"/>
    <property type="evidence" value="ECO:0007669"/>
    <property type="project" value="InterPro"/>
</dbReference>
<dbReference type="GO" id="GO:0016787">
    <property type="term" value="F:hydrolase activity"/>
    <property type="evidence" value="ECO:0007669"/>
    <property type="project" value="UniProtKB-KW"/>
</dbReference>
<dbReference type="eggNOG" id="COG0427">
    <property type="taxonomic scope" value="Bacteria"/>
</dbReference>
<keyword evidence="2 3" id="KW-0808">Transferase</keyword>
<dbReference type="GO" id="GO:0006083">
    <property type="term" value="P:acetate metabolic process"/>
    <property type="evidence" value="ECO:0007669"/>
    <property type="project" value="InterPro"/>
</dbReference>
<dbReference type="HAMAP" id="MF_03228">
    <property type="entry name" value="But_CoA_trans"/>
    <property type="match status" value="1"/>
</dbReference>
<dbReference type="Gene3D" id="3.40.1080.10">
    <property type="entry name" value="Glutaconate Coenzyme A-transferase"/>
    <property type="match status" value="1"/>
</dbReference>
<feature type="domain" description="Acetyl-CoA hydrolase/transferase N-terminal" evidence="4">
    <location>
        <begin position="5"/>
        <end position="191"/>
    </location>
</feature>
<dbReference type="InterPro" id="IPR046433">
    <property type="entry name" value="ActCoA_hydro"/>
</dbReference>
<name>A4J5F7_DESRM</name>
<dbReference type="Gene3D" id="3.40.1080.20">
    <property type="entry name" value="Acetyl-CoA hydrolase/transferase C-terminal domain"/>
    <property type="match status" value="1"/>
</dbReference>
<proteinExistence type="inferred from homology"/>
<feature type="binding site" evidence="3">
    <location>
        <position position="319"/>
    </location>
    <ligand>
        <name>CoA</name>
        <dbReference type="ChEBI" id="CHEBI:57287"/>
    </ligand>
</feature>
<evidence type="ECO:0000313" key="7">
    <source>
        <dbReference type="Proteomes" id="UP000001556"/>
    </source>
</evidence>
<dbReference type="GO" id="GO:0005737">
    <property type="term" value="C:cytoplasm"/>
    <property type="evidence" value="ECO:0007669"/>
    <property type="project" value="UniProtKB-SubCell"/>
</dbReference>
<dbReference type="Pfam" id="PF02550">
    <property type="entry name" value="AcetylCoA_hydro"/>
    <property type="match status" value="1"/>
</dbReference>
<dbReference type="RefSeq" id="WP_011878123.1">
    <property type="nucleotide sequence ID" value="NC_009253.1"/>
</dbReference>
<dbReference type="UniPathway" id="UPA00863"/>
<dbReference type="EC" id="2.8.3.-" evidence="3"/>
<dbReference type="PANTHER" id="PTHR21432:SF20">
    <property type="entry name" value="ACETYL-COA HYDROLASE"/>
    <property type="match status" value="1"/>
</dbReference>
<dbReference type="SUPFAM" id="SSF100950">
    <property type="entry name" value="NagB/RpiA/CoA transferase-like"/>
    <property type="match status" value="2"/>
</dbReference>
<evidence type="ECO:0000256" key="3">
    <source>
        <dbReference type="HAMAP-Rule" id="MF_03228"/>
    </source>
</evidence>
<dbReference type="Gene3D" id="3.30.750.70">
    <property type="entry name" value="4-hydroxybutyrate coenzyme like domains"/>
    <property type="match status" value="1"/>
</dbReference>
<keyword evidence="3" id="KW-0443">Lipid metabolism</keyword>
<comment type="pathway">
    <text evidence="3">Lipid metabolism; butanoate metabolism.</text>
</comment>
<dbReference type="HOGENOM" id="CLU_030703_1_0_9"/>
<keyword evidence="6" id="KW-0378">Hydrolase</keyword>
<evidence type="ECO:0000259" key="5">
    <source>
        <dbReference type="Pfam" id="PF13336"/>
    </source>
</evidence>
<dbReference type="InterPro" id="IPR003702">
    <property type="entry name" value="ActCoA_hydro_N"/>
</dbReference>
<comment type="catalytic activity">
    <reaction evidence="3">
        <text>butanoate + acetyl-CoA = butanoyl-CoA + acetate</text>
        <dbReference type="Rhea" id="RHEA:30071"/>
        <dbReference type="ChEBI" id="CHEBI:17968"/>
        <dbReference type="ChEBI" id="CHEBI:30089"/>
        <dbReference type="ChEBI" id="CHEBI:57288"/>
        <dbReference type="ChEBI" id="CHEBI:57371"/>
    </reaction>
</comment>
<dbReference type="STRING" id="349161.Dred_1785"/>
<feature type="active site" description="5-glutamyl coenzyme A thioester intermediate" evidence="3">
    <location>
        <position position="244"/>
    </location>
</feature>
<dbReference type="PANTHER" id="PTHR21432">
    <property type="entry name" value="ACETYL-COA HYDROLASE-RELATED"/>
    <property type="match status" value="1"/>
</dbReference>
<keyword evidence="7" id="KW-1185">Reference proteome</keyword>
<comment type="subcellular location">
    <subcellularLocation>
        <location evidence="3">Cytoplasm</location>
    </subcellularLocation>
</comment>
<evidence type="ECO:0000313" key="6">
    <source>
        <dbReference type="EMBL" id="ABO50310.1"/>
    </source>
</evidence>
<dbReference type="AlphaFoldDB" id="A4J5F7"/>
<reference evidence="6 7" key="1">
    <citation type="submission" date="2007-03" db="EMBL/GenBank/DDBJ databases">
        <title>Complete sequence of Desulfotomaculum reducens MI-1.</title>
        <authorList>
            <consortium name="US DOE Joint Genome Institute"/>
            <person name="Copeland A."/>
            <person name="Lucas S."/>
            <person name="Lapidus A."/>
            <person name="Barry K."/>
            <person name="Detter J.C."/>
            <person name="Glavina del Rio T."/>
            <person name="Hammon N."/>
            <person name="Israni S."/>
            <person name="Dalin E."/>
            <person name="Tice H."/>
            <person name="Pitluck S."/>
            <person name="Sims D."/>
            <person name="Brettin T."/>
            <person name="Bruce D."/>
            <person name="Han C."/>
            <person name="Tapia R."/>
            <person name="Schmutz J."/>
            <person name="Larimer F."/>
            <person name="Land M."/>
            <person name="Hauser L."/>
            <person name="Kyrpides N."/>
            <person name="Kim E."/>
            <person name="Tebo B.M."/>
            <person name="Richardson P."/>
        </authorList>
    </citation>
    <scope>NUCLEOTIDE SEQUENCE [LARGE SCALE GENOMIC DNA]</scope>
    <source>
        <strain evidence="6 7">MI-1</strain>
    </source>
</reference>
<dbReference type="InterPro" id="IPR038460">
    <property type="entry name" value="AcetylCoA_hyd_C_sf"/>
</dbReference>
<protein>
    <recommendedName>
        <fullName evidence="3">Probable butyrate:acetyl-CoA coenzyme A-transferase</fullName>
        <shortName evidence="3">Butyrate CoA-transferase</shortName>
        <ecNumber evidence="3">2.8.3.-</ecNumber>
    </recommendedName>
</protein>
<feature type="binding site" evidence="3">
    <location>
        <position position="342"/>
    </location>
    <ligand>
        <name>CoA</name>
        <dbReference type="ChEBI" id="CHEBI:57287"/>
    </ligand>
</feature>
<gene>
    <name evidence="6" type="ordered locus">Dred_1785</name>
</gene>
<evidence type="ECO:0000256" key="1">
    <source>
        <dbReference type="ARBA" id="ARBA00009632"/>
    </source>
</evidence>
<dbReference type="InterPro" id="IPR023990">
    <property type="entry name" value="Butryl-CoA_acetate_CoA_Tfrase"/>
</dbReference>